<dbReference type="InterPro" id="IPR003307">
    <property type="entry name" value="W2_domain"/>
</dbReference>
<dbReference type="InterPro" id="IPR011004">
    <property type="entry name" value="Trimer_LpxA-like_sf"/>
</dbReference>
<reference evidence="10 11" key="1">
    <citation type="submission" date="2019-08" db="EMBL/GenBank/DDBJ databases">
        <title>The genome of the soybean aphid Biotype 1, its phylome, world population structure and adaptation to the North American continent.</title>
        <authorList>
            <person name="Giordano R."/>
            <person name="Donthu R.K."/>
            <person name="Hernandez A.G."/>
            <person name="Wright C.L."/>
            <person name="Zimin A.V."/>
        </authorList>
    </citation>
    <scope>NUCLEOTIDE SEQUENCE [LARGE SCALE GENOMIC DNA]</scope>
    <source>
        <tissue evidence="10">Whole aphids</tissue>
    </source>
</reference>
<proteinExistence type="inferred from homology"/>
<dbReference type="PROSITE" id="PS51363">
    <property type="entry name" value="W2"/>
    <property type="match status" value="1"/>
</dbReference>
<dbReference type="GO" id="GO:0003743">
    <property type="term" value="F:translation initiation factor activity"/>
    <property type="evidence" value="ECO:0007669"/>
    <property type="project" value="TreeGrafter"/>
</dbReference>
<comment type="caution">
    <text evidence="10">The sequence shown here is derived from an EMBL/GenBank/DDBJ whole genome shotgun (WGS) entry which is preliminary data.</text>
</comment>
<dbReference type="InterPro" id="IPR056764">
    <property type="entry name" value="LbH_EIF2B3/5"/>
</dbReference>
<dbReference type="Pfam" id="PF02020">
    <property type="entry name" value="W2"/>
    <property type="match status" value="1"/>
</dbReference>
<dbReference type="GO" id="GO:0005085">
    <property type="term" value="F:guanyl-nucleotide exchange factor activity"/>
    <property type="evidence" value="ECO:0007669"/>
    <property type="project" value="InterPro"/>
</dbReference>
<keyword evidence="5" id="KW-0648">Protein biosynthesis</keyword>
<dbReference type="InterPro" id="IPR029044">
    <property type="entry name" value="Nucleotide-diphossugar_trans"/>
</dbReference>
<dbReference type="Proteomes" id="UP000475862">
    <property type="component" value="Unassembled WGS sequence"/>
</dbReference>
<evidence type="ECO:0000256" key="8">
    <source>
        <dbReference type="ARBA" id="ARBA00046432"/>
    </source>
</evidence>
<dbReference type="GO" id="GO:0031369">
    <property type="term" value="F:translation initiation factor binding"/>
    <property type="evidence" value="ECO:0007669"/>
    <property type="project" value="InterPro"/>
</dbReference>
<evidence type="ECO:0000256" key="5">
    <source>
        <dbReference type="ARBA" id="ARBA00022917"/>
    </source>
</evidence>
<gene>
    <name evidence="10" type="ORF">AGLY_006166</name>
</gene>
<dbReference type="CDD" id="cd11558">
    <property type="entry name" value="W2_eIF2B_epsilon"/>
    <property type="match status" value="1"/>
</dbReference>
<evidence type="ECO:0000256" key="6">
    <source>
        <dbReference type="ARBA" id="ARBA00044144"/>
    </source>
</evidence>
<dbReference type="SUPFAM" id="SSF51161">
    <property type="entry name" value="Trimeric LpxA-like enzymes"/>
    <property type="match status" value="1"/>
</dbReference>
<dbReference type="Gene3D" id="1.25.40.180">
    <property type="match status" value="1"/>
</dbReference>
<dbReference type="Pfam" id="PF25084">
    <property type="entry name" value="LbH_EIF2B"/>
    <property type="match status" value="1"/>
</dbReference>
<dbReference type="GO" id="GO:0005829">
    <property type="term" value="C:cytosol"/>
    <property type="evidence" value="ECO:0007669"/>
    <property type="project" value="UniProtKB-SubCell"/>
</dbReference>
<organism evidence="10 11">
    <name type="scientific">Aphis glycines</name>
    <name type="common">Soybean aphid</name>
    <dbReference type="NCBI Taxonomy" id="307491"/>
    <lineage>
        <taxon>Eukaryota</taxon>
        <taxon>Metazoa</taxon>
        <taxon>Ecdysozoa</taxon>
        <taxon>Arthropoda</taxon>
        <taxon>Hexapoda</taxon>
        <taxon>Insecta</taxon>
        <taxon>Pterygota</taxon>
        <taxon>Neoptera</taxon>
        <taxon>Paraneoptera</taxon>
        <taxon>Hemiptera</taxon>
        <taxon>Sternorrhyncha</taxon>
        <taxon>Aphidomorpha</taxon>
        <taxon>Aphidoidea</taxon>
        <taxon>Aphididae</taxon>
        <taxon>Aphidini</taxon>
        <taxon>Aphis</taxon>
        <taxon>Aphis</taxon>
    </lineage>
</organism>
<evidence type="ECO:0000313" key="10">
    <source>
        <dbReference type="EMBL" id="KAE9538194.1"/>
    </source>
</evidence>
<name>A0A6G0TT44_APHGL</name>
<evidence type="ECO:0000256" key="4">
    <source>
        <dbReference type="ARBA" id="ARBA00022540"/>
    </source>
</evidence>
<dbReference type="Gene3D" id="2.160.10.10">
    <property type="entry name" value="Hexapeptide repeat proteins"/>
    <property type="match status" value="2"/>
</dbReference>
<evidence type="ECO:0000256" key="3">
    <source>
        <dbReference type="ARBA" id="ARBA00022490"/>
    </source>
</evidence>
<dbReference type="InterPro" id="IPR051956">
    <property type="entry name" value="eIF2B_epsilon"/>
</dbReference>
<accession>A0A6G0TT44</accession>
<dbReference type="InterPro" id="IPR044123">
    <property type="entry name" value="W2_eIF2B_epsilon"/>
</dbReference>
<dbReference type="InterPro" id="IPR016024">
    <property type="entry name" value="ARM-type_fold"/>
</dbReference>
<dbReference type="SUPFAM" id="SSF53448">
    <property type="entry name" value="Nucleotide-diphospho-sugar transferases"/>
    <property type="match status" value="1"/>
</dbReference>
<keyword evidence="3" id="KW-0963">Cytoplasm</keyword>
<dbReference type="FunFam" id="1.25.40.180:FF:000022">
    <property type="entry name" value="Translation initiation factor eIF-2B epsilon subunit"/>
    <property type="match status" value="1"/>
</dbReference>
<keyword evidence="11" id="KW-1185">Reference proteome</keyword>
<comment type="subunit">
    <text evidence="8">Component of the translation initiation factor 2B (eIF2B) complex which is a heterodecamer of two sets of five different subunits: alpha, beta, gamma, delta and epsilon. Subunits alpha, beta and delta comprise a regulatory subcomplex and subunits epsilon and gamma comprise a catalytic subcomplex. Within the complex, the hexameric regulatory complex resides at the center, with the two heterodimeric catalytic subcomplexes bound on opposite sides.</text>
</comment>
<evidence type="ECO:0000259" key="9">
    <source>
        <dbReference type="PROSITE" id="PS51363"/>
    </source>
</evidence>
<dbReference type="GO" id="GO:0005851">
    <property type="term" value="C:eukaryotic translation initiation factor 2B complex"/>
    <property type="evidence" value="ECO:0007669"/>
    <property type="project" value="TreeGrafter"/>
</dbReference>
<dbReference type="PANTHER" id="PTHR45887:SF1">
    <property type="entry name" value="TRANSLATION INITIATION FACTOR EIF-2B SUBUNIT EPSILON"/>
    <property type="match status" value="1"/>
</dbReference>
<sequence>MSTNKVQKQDVLQAVVVANFFHKNFWPAADGDSACLLPLVNRPLLHYTLDMLESSGILDVIVFCSSGSADRIKASVQRASGARRLNVVYTTSDTCRSFGDVLRHLDACALIRNDFVLLWGNVVGRLPLLPLVKRFKTLRQSGDKGAVMTIVYQRSSDPNTTSAADQTVVLAADTGRVLFHNRARGKINLPLELVLDNRTVDIRRDLVDTNVVICSTAVPPLFADNFDFQTKDDFVKGLLINEEILNSTLYAHVVDGDGYAGEVFDWPSYERVTRDVLHRWTYPQVPEVVDKYSLRYGNVYFGDNIKLALTCDVGNDTVVGSDSKFGSDTRISNTVVGKNCTIGNNVVIENSYLFNGVNVKDKSVIRFSVIGENCTIKENSNISDSCILGNGVVVEPNTELKQKRLLSSDSNNKSKKLSAKAFVYDAENNSDSDDDEDVRGLTFRTRSWSINSGSSSDNDDTASVAASIPDDTCMFYSEVVDSLIRGFEDHVHCDNLILEINSSRYAYNINYREANFQVIRAMLTLNSKAELEALNQVRYYTQLQSKLDYFMPVLRNYIKSSDSCEDCLSAIEDIAKGEELLNTVIVKVIHHLYNMNILSEESILRWHEKEEDTQFAKNIREKANKLIEWLKDAEEETDSDEDDSS</sequence>
<protein>
    <recommendedName>
        <fullName evidence="6">Translation initiation factor eIF2B subunit epsilon</fullName>
    </recommendedName>
    <alternativeName>
        <fullName evidence="7">eIF2B GDP-GTP exchange factor subunit epsilon</fullName>
    </alternativeName>
</protein>
<dbReference type="Gene3D" id="3.90.550.10">
    <property type="entry name" value="Spore Coat Polysaccharide Biosynthesis Protein SpsA, Chain A"/>
    <property type="match status" value="1"/>
</dbReference>
<dbReference type="SUPFAM" id="SSF48371">
    <property type="entry name" value="ARM repeat"/>
    <property type="match status" value="1"/>
</dbReference>
<dbReference type="AlphaFoldDB" id="A0A6G0TT44"/>
<comment type="subcellular location">
    <subcellularLocation>
        <location evidence="1">Cytoplasm</location>
        <location evidence="1">Cytosol</location>
    </subcellularLocation>
</comment>
<dbReference type="EMBL" id="VYZN01000017">
    <property type="protein sequence ID" value="KAE9538194.1"/>
    <property type="molecule type" value="Genomic_DNA"/>
</dbReference>
<evidence type="ECO:0000256" key="7">
    <source>
        <dbReference type="ARBA" id="ARBA00044345"/>
    </source>
</evidence>
<comment type="similarity">
    <text evidence="2">Belongs to the eIF-2B gamma/epsilon subunits family.</text>
</comment>
<dbReference type="PANTHER" id="PTHR45887">
    <property type="entry name" value="TRANSLATION INITIATION FACTOR EIF-2B SUBUNIT EPSILON"/>
    <property type="match status" value="1"/>
</dbReference>
<feature type="domain" description="W2" evidence="9">
    <location>
        <begin position="469"/>
        <end position="640"/>
    </location>
</feature>
<evidence type="ECO:0000256" key="1">
    <source>
        <dbReference type="ARBA" id="ARBA00004514"/>
    </source>
</evidence>
<keyword evidence="4" id="KW-0396">Initiation factor</keyword>
<evidence type="ECO:0000313" key="11">
    <source>
        <dbReference type="Proteomes" id="UP000475862"/>
    </source>
</evidence>
<dbReference type="OrthoDB" id="424572at2759"/>
<dbReference type="SMART" id="SM00515">
    <property type="entry name" value="eIF5C"/>
    <property type="match status" value="1"/>
</dbReference>
<evidence type="ECO:0000256" key="2">
    <source>
        <dbReference type="ARBA" id="ARBA00007878"/>
    </source>
</evidence>